<dbReference type="Proteomes" id="UP000298416">
    <property type="component" value="Unassembled WGS sequence"/>
</dbReference>
<dbReference type="InterPro" id="IPR015345">
    <property type="entry name" value="Cytokinin_DH_FAD/cytokin-bd"/>
</dbReference>
<gene>
    <name evidence="8" type="ORF">SASPL_117622</name>
</gene>
<proteinExistence type="inferred from homology"/>
<accession>A0A8X8XVU2</accession>
<evidence type="ECO:0000256" key="5">
    <source>
        <dbReference type="ARBA" id="ARBA00023002"/>
    </source>
</evidence>
<comment type="catalytic activity">
    <reaction evidence="6">
        <text>N(6)-dimethylallyladenine + A + H2O = 3-methyl-2-butenal + adenine + AH2</text>
        <dbReference type="Rhea" id="RHEA:13625"/>
        <dbReference type="ChEBI" id="CHEBI:13193"/>
        <dbReference type="ChEBI" id="CHEBI:15377"/>
        <dbReference type="ChEBI" id="CHEBI:15825"/>
        <dbReference type="ChEBI" id="CHEBI:16708"/>
        <dbReference type="ChEBI" id="CHEBI:17499"/>
        <dbReference type="ChEBI" id="CHEBI:17660"/>
        <dbReference type="EC" id="1.5.99.12"/>
    </reaction>
</comment>
<dbReference type="PROSITE" id="PS00862">
    <property type="entry name" value="OX2_COVAL_FAD"/>
    <property type="match status" value="1"/>
</dbReference>
<dbReference type="Pfam" id="PF09265">
    <property type="entry name" value="Cytokin-bind"/>
    <property type="match status" value="1"/>
</dbReference>
<dbReference type="GO" id="GO:0019139">
    <property type="term" value="F:cytokinin dehydrogenase activity"/>
    <property type="evidence" value="ECO:0007669"/>
    <property type="project" value="UniProtKB-EC"/>
</dbReference>
<sequence length="488" mass="55072">MTNSSPKLIILFFTTITIIFSISPISNALSNCLLTPDLDLRTDPDAITTASTDYGNLVRRSPRAVLYPSSENDVVELVRLSNGCPTPFGIAARGHGHSVRGQAAAHGGVVVDMASLGRNGSRIRVSWEELRRRGRRAAVGTLSNAGISGQSSFFGPQISNVLQLDVITGKGDLVSCSEEMNSELFFAVLGGLGQFGIITRARIVLHKAPTTAKWVRLIYDEFSKFTSDQEHLIMKGYGNGPNYLEGSIITDKSPPNNWRSTSFYSPSHQTKIQSLLKANGGILYSLEFVKYYTNIHEELELMMVKDLRFVPGFSFKKDVPLFDFLNRVGSLELEEDNDEEEAHPWLNLFLPKSQIMDFHAAVILNLIHTQNQTSGPILFYPLNRQKWDDRTSAVVPEEDIFYTLGLLHSTKRSESHVFENLNKQILEVCQREGIRIKQYLPHYESKEDWVQHYGSKWATFQERKQKYDPRMLLSPGQRIFTPVMESDF</sequence>
<dbReference type="InterPro" id="IPR016164">
    <property type="entry name" value="FAD-linked_Oxase-like_C"/>
</dbReference>
<evidence type="ECO:0000259" key="7">
    <source>
        <dbReference type="Pfam" id="PF09265"/>
    </source>
</evidence>
<name>A0A8X8XVU2_SALSN</name>
<reference evidence="8" key="1">
    <citation type="submission" date="2018-01" db="EMBL/GenBank/DDBJ databases">
        <authorList>
            <person name="Mao J.F."/>
        </authorList>
    </citation>
    <scope>NUCLEOTIDE SEQUENCE</scope>
    <source>
        <strain evidence="8">Huo1</strain>
        <tissue evidence="8">Leaf</tissue>
    </source>
</reference>
<keyword evidence="3" id="KW-0285">Flavoprotein</keyword>
<keyword evidence="9" id="KW-1185">Reference proteome</keyword>
<dbReference type="SUPFAM" id="SSF55103">
    <property type="entry name" value="FAD-linked oxidases, C-terminal domain"/>
    <property type="match status" value="1"/>
</dbReference>
<protein>
    <recommendedName>
        <fullName evidence="7">Cytokinin dehydrogenase 1 FAD/cytokinin binding domain-containing protein</fullName>
    </recommendedName>
</protein>
<evidence type="ECO:0000313" key="9">
    <source>
        <dbReference type="Proteomes" id="UP000298416"/>
    </source>
</evidence>
<dbReference type="GO" id="GO:0009690">
    <property type="term" value="P:cytokinin metabolic process"/>
    <property type="evidence" value="ECO:0007669"/>
    <property type="project" value="InterPro"/>
</dbReference>
<dbReference type="GO" id="GO:0050660">
    <property type="term" value="F:flavin adenine dinucleotide binding"/>
    <property type="evidence" value="ECO:0007669"/>
    <property type="project" value="InterPro"/>
</dbReference>
<keyword evidence="5" id="KW-0560">Oxidoreductase</keyword>
<evidence type="ECO:0000256" key="1">
    <source>
        <dbReference type="ARBA" id="ARBA00001974"/>
    </source>
</evidence>
<organism evidence="8">
    <name type="scientific">Salvia splendens</name>
    <name type="common">Scarlet sage</name>
    <dbReference type="NCBI Taxonomy" id="180675"/>
    <lineage>
        <taxon>Eukaryota</taxon>
        <taxon>Viridiplantae</taxon>
        <taxon>Streptophyta</taxon>
        <taxon>Embryophyta</taxon>
        <taxon>Tracheophyta</taxon>
        <taxon>Spermatophyta</taxon>
        <taxon>Magnoliopsida</taxon>
        <taxon>eudicotyledons</taxon>
        <taxon>Gunneridae</taxon>
        <taxon>Pentapetalae</taxon>
        <taxon>asterids</taxon>
        <taxon>lamiids</taxon>
        <taxon>Lamiales</taxon>
        <taxon>Lamiaceae</taxon>
        <taxon>Nepetoideae</taxon>
        <taxon>Mentheae</taxon>
        <taxon>Salviinae</taxon>
        <taxon>Salvia</taxon>
        <taxon>Salvia subgen. Calosphace</taxon>
        <taxon>core Calosphace</taxon>
    </lineage>
</organism>
<dbReference type="InterPro" id="IPR016170">
    <property type="entry name" value="Cytok_DH_C_sf"/>
</dbReference>
<evidence type="ECO:0000256" key="3">
    <source>
        <dbReference type="ARBA" id="ARBA00022630"/>
    </source>
</evidence>
<comment type="caution">
    <text evidence="8">The sequence shown here is derived from an EMBL/GenBank/DDBJ whole genome shotgun (WGS) entry which is preliminary data.</text>
</comment>
<dbReference type="PANTHER" id="PTHR13878:SF127">
    <property type="entry name" value="CYTOKININ DEHYDROGENASE 3"/>
    <property type="match status" value="1"/>
</dbReference>
<dbReference type="Gene3D" id="3.40.462.10">
    <property type="entry name" value="FAD-linked oxidases, C-terminal domain"/>
    <property type="match status" value="1"/>
</dbReference>
<dbReference type="PANTHER" id="PTHR13878">
    <property type="entry name" value="GULONOLACTONE OXIDASE"/>
    <property type="match status" value="1"/>
</dbReference>
<dbReference type="Gene3D" id="3.30.43.10">
    <property type="entry name" value="Uridine Diphospho-n-acetylenolpyruvylglucosamine Reductase, domain 2"/>
    <property type="match status" value="1"/>
</dbReference>
<dbReference type="InterPro" id="IPR050432">
    <property type="entry name" value="FAD-linked_Oxidoreductases_BP"/>
</dbReference>
<evidence type="ECO:0000313" key="8">
    <source>
        <dbReference type="EMBL" id="KAG6421073.1"/>
    </source>
</evidence>
<comment type="similarity">
    <text evidence="2">Belongs to the oxygen-dependent FAD-linked oxidoreductase family.</text>
</comment>
<dbReference type="SUPFAM" id="SSF56176">
    <property type="entry name" value="FAD-binding/transporter-associated domain-like"/>
    <property type="match status" value="1"/>
</dbReference>
<keyword evidence="4" id="KW-0274">FAD</keyword>
<dbReference type="InterPro" id="IPR036318">
    <property type="entry name" value="FAD-bd_PCMH-like_sf"/>
</dbReference>
<evidence type="ECO:0000256" key="2">
    <source>
        <dbReference type="ARBA" id="ARBA00005466"/>
    </source>
</evidence>
<dbReference type="InterPro" id="IPR016167">
    <property type="entry name" value="FAD-bd_PCMH_sub1"/>
</dbReference>
<dbReference type="InterPro" id="IPR006093">
    <property type="entry name" value="Oxy_OxRdtase_FAD_BS"/>
</dbReference>
<dbReference type="EMBL" id="PNBA02000006">
    <property type="protein sequence ID" value="KAG6421073.1"/>
    <property type="molecule type" value="Genomic_DNA"/>
</dbReference>
<evidence type="ECO:0000256" key="6">
    <source>
        <dbReference type="ARBA" id="ARBA00048224"/>
    </source>
</evidence>
<comment type="cofactor">
    <cofactor evidence="1">
        <name>FAD</name>
        <dbReference type="ChEBI" id="CHEBI:57692"/>
    </cofactor>
</comment>
<dbReference type="AlphaFoldDB" id="A0A8X8XVU2"/>
<evidence type="ECO:0000256" key="4">
    <source>
        <dbReference type="ARBA" id="ARBA00022827"/>
    </source>
</evidence>
<feature type="domain" description="Cytokinin dehydrogenase 1 FAD/cytokinin binding" evidence="7">
    <location>
        <begin position="209"/>
        <end position="480"/>
    </location>
</feature>
<reference evidence="8" key="2">
    <citation type="submission" date="2020-08" db="EMBL/GenBank/DDBJ databases">
        <title>Plant Genome Project.</title>
        <authorList>
            <person name="Zhang R.-G."/>
        </authorList>
    </citation>
    <scope>NUCLEOTIDE SEQUENCE</scope>
    <source>
        <strain evidence="8">Huo1</strain>
        <tissue evidence="8">Leaf</tissue>
    </source>
</reference>